<evidence type="ECO:0000259" key="7">
    <source>
        <dbReference type="PROSITE" id="PS50850"/>
    </source>
</evidence>
<dbReference type="PRINTS" id="PR01036">
    <property type="entry name" value="TCRTETB"/>
</dbReference>
<feature type="transmembrane region" description="Helical" evidence="6">
    <location>
        <begin position="298"/>
        <end position="321"/>
    </location>
</feature>
<comment type="subcellular location">
    <subcellularLocation>
        <location evidence="1">Membrane</location>
        <topology evidence="1">Multi-pass membrane protein</topology>
    </subcellularLocation>
</comment>
<evidence type="ECO:0000256" key="1">
    <source>
        <dbReference type="ARBA" id="ARBA00004141"/>
    </source>
</evidence>
<dbReference type="PANTHER" id="PTHR42718:SF9">
    <property type="entry name" value="MAJOR FACILITATOR SUPERFAMILY MULTIDRUG TRANSPORTER MFSC"/>
    <property type="match status" value="1"/>
</dbReference>
<feature type="transmembrane region" description="Helical" evidence="6">
    <location>
        <begin position="173"/>
        <end position="192"/>
    </location>
</feature>
<keyword evidence="2" id="KW-0813">Transport</keyword>
<dbReference type="InterPro" id="IPR011701">
    <property type="entry name" value="MFS"/>
</dbReference>
<evidence type="ECO:0000313" key="8">
    <source>
        <dbReference type="EMBL" id="ALZ82770.1"/>
    </source>
</evidence>
<feature type="transmembrane region" description="Helical" evidence="6">
    <location>
        <begin position="423"/>
        <end position="444"/>
    </location>
</feature>
<dbReference type="Proteomes" id="UP000064137">
    <property type="component" value="Chromosome"/>
</dbReference>
<reference evidence="8 9" key="1">
    <citation type="submission" date="2016-01" db="EMBL/GenBank/DDBJ databases">
        <title>Annotation of Pseudomonas oryzihabitans USDA-ARS-USMARC-56511.</title>
        <authorList>
            <person name="Harhay G.P."/>
            <person name="Harhay D.M."/>
            <person name="Smith T.P.L."/>
            <person name="Bono J.L."/>
            <person name="Heaton M.P."/>
            <person name="Clawson M.L."/>
            <person name="Chitko-Mckown C.G."/>
            <person name="Capik S.F."/>
            <person name="DeDonder K.D."/>
            <person name="Apley M.D."/>
            <person name="Lubbers B.V."/>
            <person name="White B.J."/>
            <person name="Larson R.L."/>
        </authorList>
    </citation>
    <scope>NUCLEOTIDE SEQUENCE [LARGE SCALE GENOMIC DNA]</scope>
    <source>
        <strain evidence="8 9">USDA-ARS-USMARC-56511</strain>
    </source>
</reference>
<dbReference type="EMBL" id="CP013987">
    <property type="protein sequence ID" value="ALZ82770.1"/>
    <property type="molecule type" value="Genomic_DNA"/>
</dbReference>
<evidence type="ECO:0000256" key="2">
    <source>
        <dbReference type="ARBA" id="ARBA00022448"/>
    </source>
</evidence>
<dbReference type="OrthoDB" id="9812221at2"/>
<feature type="transmembrane region" description="Helical" evidence="6">
    <location>
        <begin position="333"/>
        <end position="353"/>
    </location>
</feature>
<dbReference type="Gene3D" id="1.20.1720.10">
    <property type="entry name" value="Multidrug resistance protein D"/>
    <property type="match status" value="1"/>
</dbReference>
<feature type="transmembrane region" description="Helical" evidence="6">
    <location>
        <begin position="204"/>
        <end position="221"/>
    </location>
</feature>
<sequence>MSATASVADGLPRPRRYRAVAALLLAISMTVLDSGIANLALPSIAEALDVSAAAAVWIVSAYQLSLVALLFPLSAVAERLGLRPVFATGVGIFGLASLGCALAPDLASLVAARALQGVGAAAIMCVSAGIVRLSYPRARLGRGIAINALCVALGSAAAPSLGAAILALGGWPWLFAINVPLAILVGLLVRNLPDSPRAQRRLDPVSVLLNALLFCAGIGGLERLGGAPLQGVVLLLLAAASLVLLVRRERGLAAPLLPVDLLGLPAMRHSVLASVCSFAAQMLCFLALPFYLQHQLGLVPLQIALLMLAWPLTVAVSAQVAGRLADRYPPQRLCMLGGLGIALGLAAAAVMPLEQSTTLLVPCLIVGGIGFGFFQVPNNRIMLTAAPLGRNGATGGVQATARQTGMALGAAALALLLHLDAGLAPRLGLALAAGLGLVAAWSNWRAPR</sequence>
<dbReference type="CDD" id="cd17321">
    <property type="entry name" value="MFS_MMR_MDR_like"/>
    <property type="match status" value="1"/>
</dbReference>
<dbReference type="Pfam" id="PF07690">
    <property type="entry name" value="MFS_1"/>
    <property type="match status" value="1"/>
</dbReference>
<keyword evidence="4 6" id="KW-1133">Transmembrane helix</keyword>
<evidence type="ECO:0000313" key="9">
    <source>
        <dbReference type="Proteomes" id="UP000064137"/>
    </source>
</evidence>
<feature type="transmembrane region" description="Helical" evidence="6">
    <location>
        <begin position="110"/>
        <end position="131"/>
    </location>
</feature>
<evidence type="ECO:0000256" key="5">
    <source>
        <dbReference type="ARBA" id="ARBA00023136"/>
    </source>
</evidence>
<feature type="transmembrane region" description="Helical" evidence="6">
    <location>
        <begin position="227"/>
        <end position="246"/>
    </location>
</feature>
<name>A0A0U4WC90_9PSED</name>
<feature type="transmembrane region" description="Helical" evidence="6">
    <location>
        <begin position="359"/>
        <end position="378"/>
    </location>
</feature>
<keyword evidence="5 6" id="KW-0472">Membrane</keyword>
<feature type="transmembrane region" description="Helical" evidence="6">
    <location>
        <begin position="271"/>
        <end position="292"/>
    </location>
</feature>
<dbReference type="Gene3D" id="1.20.1250.20">
    <property type="entry name" value="MFS general substrate transporter like domains"/>
    <property type="match status" value="1"/>
</dbReference>
<dbReference type="InterPro" id="IPR020846">
    <property type="entry name" value="MFS_dom"/>
</dbReference>
<dbReference type="InterPro" id="IPR036259">
    <property type="entry name" value="MFS_trans_sf"/>
</dbReference>
<feature type="domain" description="Major facilitator superfamily (MFS) profile" evidence="7">
    <location>
        <begin position="19"/>
        <end position="448"/>
    </location>
</feature>
<evidence type="ECO:0000256" key="4">
    <source>
        <dbReference type="ARBA" id="ARBA00022989"/>
    </source>
</evidence>
<keyword evidence="3 6" id="KW-0812">Transmembrane</keyword>
<dbReference type="PANTHER" id="PTHR42718">
    <property type="entry name" value="MAJOR FACILITATOR SUPERFAMILY MULTIDRUG TRANSPORTER MFSC"/>
    <property type="match status" value="1"/>
</dbReference>
<dbReference type="KEGG" id="por:APT59_00585"/>
<dbReference type="SUPFAM" id="SSF103473">
    <property type="entry name" value="MFS general substrate transporter"/>
    <property type="match status" value="1"/>
</dbReference>
<evidence type="ECO:0000256" key="6">
    <source>
        <dbReference type="SAM" id="Phobius"/>
    </source>
</evidence>
<feature type="transmembrane region" description="Helical" evidence="6">
    <location>
        <begin position="53"/>
        <end position="73"/>
    </location>
</feature>
<feature type="transmembrane region" description="Helical" evidence="6">
    <location>
        <begin position="85"/>
        <end position="104"/>
    </location>
</feature>
<dbReference type="PROSITE" id="PS50850">
    <property type="entry name" value="MFS"/>
    <property type="match status" value="1"/>
</dbReference>
<protein>
    <submittedName>
        <fullName evidence="8">MFS transporter</fullName>
    </submittedName>
</protein>
<accession>A0A0U4WC90</accession>
<dbReference type="GO" id="GO:0016020">
    <property type="term" value="C:membrane"/>
    <property type="evidence" value="ECO:0007669"/>
    <property type="project" value="UniProtKB-SubCell"/>
</dbReference>
<feature type="transmembrane region" description="Helical" evidence="6">
    <location>
        <begin position="143"/>
        <end position="167"/>
    </location>
</feature>
<dbReference type="GO" id="GO:0022857">
    <property type="term" value="F:transmembrane transporter activity"/>
    <property type="evidence" value="ECO:0007669"/>
    <property type="project" value="InterPro"/>
</dbReference>
<organism evidence="8 9">
    <name type="scientific">Pseudomonas oryzihabitans</name>
    <dbReference type="NCBI Taxonomy" id="47885"/>
    <lineage>
        <taxon>Bacteria</taxon>
        <taxon>Pseudomonadati</taxon>
        <taxon>Pseudomonadota</taxon>
        <taxon>Gammaproteobacteria</taxon>
        <taxon>Pseudomonadales</taxon>
        <taxon>Pseudomonadaceae</taxon>
        <taxon>Pseudomonas</taxon>
    </lineage>
</organism>
<gene>
    <name evidence="8" type="ORF">APT59_00585</name>
</gene>
<feature type="transmembrane region" description="Helical" evidence="6">
    <location>
        <begin position="399"/>
        <end position="417"/>
    </location>
</feature>
<dbReference type="RefSeq" id="WP_059313079.1">
    <property type="nucleotide sequence ID" value="NZ_CP013987.1"/>
</dbReference>
<dbReference type="AlphaFoldDB" id="A0A0U4WC90"/>
<proteinExistence type="predicted"/>
<feature type="transmembrane region" description="Helical" evidence="6">
    <location>
        <begin position="20"/>
        <end position="41"/>
    </location>
</feature>
<evidence type="ECO:0000256" key="3">
    <source>
        <dbReference type="ARBA" id="ARBA00022692"/>
    </source>
</evidence>